<gene>
    <name evidence="2" type="ORF">Dxin01_00585</name>
</gene>
<proteinExistence type="predicted"/>
<feature type="transmembrane region" description="Helical" evidence="1">
    <location>
        <begin position="30"/>
        <end position="48"/>
    </location>
</feature>
<evidence type="ECO:0000313" key="3">
    <source>
        <dbReference type="Proteomes" id="UP001458946"/>
    </source>
</evidence>
<dbReference type="Proteomes" id="UP001458946">
    <property type="component" value="Unassembled WGS sequence"/>
</dbReference>
<reference evidence="2 3" key="1">
    <citation type="submission" date="2024-02" db="EMBL/GenBank/DDBJ databases">
        <title>Deinococcus xinjiangensis NBRC 107630.</title>
        <authorList>
            <person name="Ichikawa N."/>
            <person name="Katano-Makiyama Y."/>
            <person name="Hidaka K."/>
        </authorList>
    </citation>
    <scope>NUCLEOTIDE SEQUENCE [LARGE SCALE GENOMIC DNA]</scope>
    <source>
        <strain evidence="2 3">NBRC 107630</strain>
    </source>
</reference>
<name>A0ABP9VAY0_9DEIO</name>
<keyword evidence="1" id="KW-0812">Transmembrane</keyword>
<sequence>MNWSSLPLLFFGLLNLSLVFVSLRRVKGATGVALMFAGAAGLIWAGLWRSNPPMTFLGCLLSLLAPVWMGFLLHGKPTPAHHVVRLLLVTLCFVLWISFSPA</sequence>
<evidence type="ECO:0000313" key="2">
    <source>
        <dbReference type="EMBL" id="GAA5500857.1"/>
    </source>
</evidence>
<keyword evidence="1" id="KW-1133">Transmembrane helix</keyword>
<accession>A0ABP9VAY0</accession>
<dbReference type="EMBL" id="BAABRN010000004">
    <property type="protein sequence ID" value="GAA5500857.1"/>
    <property type="molecule type" value="Genomic_DNA"/>
</dbReference>
<organism evidence="2 3">
    <name type="scientific">Deinococcus xinjiangensis</name>
    <dbReference type="NCBI Taxonomy" id="457454"/>
    <lineage>
        <taxon>Bacteria</taxon>
        <taxon>Thermotogati</taxon>
        <taxon>Deinococcota</taxon>
        <taxon>Deinococci</taxon>
        <taxon>Deinococcales</taxon>
        <taxon>Deinococcaceae</taxon>
        <taxon>Deinococcus</taxon>
    </lineage>
</organism>
<keyword evidence="3" id="KW-1185">Reference proteome</keyword>
<feature type="transmembrane region" description="Helical" evidence="1">
    <location>
        <begin position="54"/>
        <end position="75"/>
    </location>
</feature>
<feature type="transmembrane region" description="Helical" evidence="1">
    <location>
        <begin position="6"/>
        <end position="23"/>
    </location>
</feature>
<keyword evidence="1" id="KW-0472">Membrane</keyword>
<protein>
    <submittedName>
        <fullName evidence="2">Uncharacterized protein</fullName>
    </submittedName>
</protein>
<comment type="caution">
    <text evidence="2">The sequence shown here is derived from an EMBL/GenBank/DDBJ whole genome shotgun (WGS) entry which is preliminary data.</text>
</comment>
<feature type="transmembrane region" description="Helical" evidence="1">
    <location>
        <begin position="82"/>
        <end position="99"/>
    </location>
</feature>
<evidence type="ECO:0000256" key="1">
    <source>
        <dbReference type="SAM" id="Phobius"/>
    </source>
</evidence>